<evidence type="ECO:0000313" key="7">
    <source>
        <dbReference type="EMBL" id="AKF06028.1"/>
    </source>
</evidence>
<dbReference type="GO" id="GO:0005975">
    <property type="term" value="P:carbohydrate metabolic process"/>
    <property type="evidence" value="ECO:0007669"/>
    <property type="project" value="InterPro"/>
</dbReference>
<dbReference type="GO" id="GO:0008422">
    <property type="term" value="F:beta-glucosidase activity"/>
    <property type="evidence" value="ECO:0007669"/>
    <property type="project" value="TreeGrafter"/>
</dbReference>
<keyword evidence="6" id="KW-0732">Signal</keyword>
<organism evidence="7 8">
    <name type="scientific">Sandaracinus amylolyticus</name>
    <dbReference type="NCBI Taxonomy" id="927083"/>
    <lineage>
        <taxon>Bacteria</taxon>
        <taxon>Pseudomonadati</taxon>
        <taxon>Myxococcota</taxon>
        <taxon>Polyangia</taxon>
        <taxon>Polyangiales</taxon>
        <taxon>Sandaracinaceae</taxon>
        <taxon>Sandaracinus</taxon>
    </lineage>
</organism>
<dbReference type="OrthoDB" id="9765195at2"/>
<evidence type="ECO:0000256" key="5">
    <source>
        <dbReference type="SAM" id="MobiDB-lite"/>
    </source>
</evidence>
<dbReference type="PROSITE" id="PS51257">
    <property type="entry name" value="PROKAR_LIPOPROTEIN"/>
    <property type="match status" value="1"/>
</dbReference>
<dbReference type="Gene3D" id="3.20.20.80">
    <property type="entry name" value="Glycosidases"/>
    <property type="match status" value="1"/>
</dbReference>
<dbReference type="InterPro" id="IPR017853">
    <property type="entry name" value="GH"/>
</dbReference>
<dbReference type="EMBL" id="CP011125">
    <property type="protein sequence ID" value="AKF06028.1"/>
    <property type="molecule type" value="Genomic_DNA"/>
</dbReference>
<feature type="signal peptide" evidence="6">
    <location>
        <begin position="1"/>
        <end position="23"/>
    </location>
</feature>
<evidence type="ECO:0000313" key="8">
    <source>
        <dbReference type="Proteomes" id="UP000034883"/>
    </source>
</evidence>
<evidence type="ECO:0000256" key="2">
    <source>
        <dbReference type="ARBA" id="ARBA00022801"/>
    </source>
</evidence>
<dbReference type="AlphaFoldDB" id="A0A0F6YIF1"/>
<evidence type="ECO:0000256" key="6">
    <source>
        <dbReference type="SAM" id="SignalP"/>
    </source>
</evidence>
<evidence type="ECO:0000256" key="3">
    <source>
        <dbReference type="ARBA" id="ARBA00023295"/>
    </source>
</evidence>
<dbReference type="PANTHER" id="PTHR10353:SF209">
    <property type="entry name" value="GALACTOLIPID GALACTOSYLTRANSFERASE SFR2, CHLOROPLASTIC"/>
    <property type="match status" value="1"/>
</dbReference>
<feature type="chain" id="PRO_5002512846" evidence="6">
    <location>
        <begin position="24"/>
        <end position="563"/>
    </location>
</feature>
<proteinExistence type="inferred from homology"/>
<keyword evidence="2" id="KW-0378">Hydrolase</keyword>
<keyword evidence="3" id="KW-0326">Glycosidase</keyword>
<name>A0A0F6YIF1_9BACT</name>
<dbReference type="RefSeq" id="WP_053233240.1">
    <property type="nucleotide sequence ID" value="NZ_CP011125.1"/>
</dbReference>
<dbReference type="STRING" id="927083.DB32_003177"/>
<dbReference type="InterPro" id="IPR001360">
    <property type="entry name" value="Glyco_hydro_1"/>
</dbReference>
<dbReference type="PANTHER" id="PTHR10353">
    <property type="entry name" value="GLYCOSYL HYDROLASE"/>
    <property type="match status" value="1"/>
</dbReference>
<dbReference type="SUPFAM" id="SSF51445">
    <property type="entry name" value="(Trans)glycosidases"/>
    <property type="match status" value="1"/>
</dbReference>
<protein>
    <submittedName>
        <fullName evidence="7">Beta-glucosidase/6-phospho-beta-glucosidase/beta-galactosidase</fullName>
    </submittedName>
</protein>
<comment type="similarity">
    <text evidence="1 4">Belongs to the glycosyl hydrolase 1 family.</text>
</comment>
<gene>
    <name evidence="7" type="ORF">DB32_003177</name>
</gene>
<reference evidence="7 8" key="1">
    <citation type="submission" date="2015-03" db="EMBL/GenBank/DDBJ databases">
        <title>Genome assembly of Sandaracinus amylolyticus DSM 53668.</title>
        <authorList>
            <person name="Sharma G."/>
            <person name="Subramanian S."/>
        </authorList>
    </citation>
    <scope>NUCLEOTIDE SEQUENCE [LARGE SCALE GENOMIC DNA]</scope>
    <source>
        <strain evidence="7 8">DSM 53668</strain>
    </source>
</reference>
<dbReference type="Proteomes" id="UP000034883">
    <property type="component" value="Chromosome"/>
</dbReference>
<keyword evidence="8" id="KW-1185">Reference proteome</keyword>
<dbReference type="Pfam" id="PF00232">
    <property type="entry name" value="Glyco_hydro_1"/>
    <property type="match status" value="1"/>
</dbReference>
<sequence length="563" mass="61212">MVGFDVRTLACAIALGLALAACGDDDGPVDLDAGLDAGAADAGRDASWPDGGPPDPVTFPEIGPLAGDEGEGSFRFGVATAATQIEDMNPSTDWYAFTAPTSEGGLGRGTFVGDAVRGYTNAVADVALLEQIHVDSYRFSVEWARVEPQRDQVDEDALAHYSALLDALVTAGIRPMITVHHFSNPTWVDDPRRDPDDCTGAFPNDEWLCGFGHPTGGAQIVEEIGEHACRLAEEYGDRVDEWGSINEPVNYLFASYGAGGQFPPARSYVLSDFPYFMNIVRDAIRAHVAIYDAIKRCDTVDADGDGANASIGIPLSVAYWTPARGGQPSDLEADVAATERMTYVYHYLLVDSLRNGTFDPDLDGTGDEAQPTWAGKLDWLGVQYYFRAGVTAQPAALRPLGLTPCFAALDFGACLDPIDDTHWIPAMRYEYWEPGLGEILLAMGERWPDLPLVVTEAGISTEVGRRRAENVVRTLEQIARARAAGVDVRGYYHWSLMDNFEWAEGYEPRFGLFRVDRTGDYPRTITEGGTVYGEIAESRELTMQQRLEYGGLGPMTPEPAHAP</sequence>
<accession>A0A0F6YIF1</accession>
<dbReference type="KEGG" id="samy:DB32_003177"/>
<feature type="region of interest" description="Disordered" evidence="5">
    <location>
        <begin position="34"/>
        <end position="60"/>
    </location>
</feature>
<evidence type="ECO:0000256" key="1">
    <source>
        <dbReference type="ARBA" id="ARBA00010838"/>
    </source>
</evidence>
<dbReference type="PRINTS" id="PR00131">
    <property type="entry name" value="GLHYDRLASE1"/>
</dbReference>
<evidence type="ECO:0000256" key="4">
    <source>
        <dbReference type="RuleBase" id="RU003690"/>
    </source>
</evidence>